<proteinExistence type="predicted"/>
<keyword evidence="2" id="KW-0472">Membrane</keyword>
<organism evidence="4 5">
    <name type="scientific">Nonomuraea polychroma</name>
    <dbReference type="NCBI Taxonomy" id="46176"/>
    <lineage>
        <taxon>Bacteria</taxon>
        <taxon>Bacillati</taxon>
        <taxon>Actinomycetota</taxon>
        <taxon>Actinomycetes</taxon>
        <taxon>Streptosporangiales</taxon>
        <taxon>Streptosporangiaceae</taxon>
        <taxon>Nonomuraea</taxon>
    </lineage>
</organism>
<dbReference type="SMART" id="SM00331">
    <property type="entry name" value="PP2C_SIG"/>
    <property type="match status" value="1"/>
</dbReference>
<dbReference type="SUPFAM" id="SSF81606">
    <property type="entry name" value="PP2C-like"/>
    <property type="match status" value="1"/>
</dbReference>
<keyword evidence="5" id="KW-1185">Reference proteome</keyword>
<keyword evidence="2" id="KW-0812">Transmembrane</keyword>
<dbReference type="InterPro" id="IPR036457">
    <property type="entry name" value="PPM-type-like_dom_sf"/>
</dbReference>
<comment type="caution">
    <text evidence="4">The sequence shown here is derived from an EMBL/GenBank/DDBJ whole genome shotgun (WGS) entry which is preliminary data.</text>
</comment>
<feature type="domain" description="PPM-type phosphatase" evidence="3">
    <location>
        <begin position="91"/>
        <end position="297"/>
    </location>
</feature>
<dbReference type="OrthoDB" id="3210173at2"/>
<dbReference type="GO" id="GO:0016791">
    <property type="term" value="F:phosphatase activity"/>
    <property type="evidence" value="ECO:0007669"/>
    <property type="project" value="TreeGrafter"/>
</dbReference>
<keyword evidence="1" id="KW-0378">Hydrolase</keyword>
<dbReference type="PANTHER" id="PTHR43156:SF2">
    <property type="entry name" value="STAGE II SPORULATION PROTEIN E"/>
    <property type="match status" value="1"/>
</dbReference>
<dbReference type="Pfam" id="PF07228">
    <property type="entry name" value="SpoIIE"/>
    <property type="match status" value="1"/>
</dbReference>
<keyword evidence="2" id="KW-1133">Transmembrane helix</keyword>
<dbReference type="Proteomes" id="UP000284824">
    <property type="component" value="Unassembled WGS sequence"/>
</dbReference>
<gene>
    <name evidence="4" type="ORF">EDD27_0383</name>
</gene>
<dbReference type="InterPro" id="IPR052016">
    <property type="entry name" value="Bact_Sigma-Reg"/>
</dbReference>
<evidence type="ECO:0000256" key="1">
    <source>
        <dbReference type="ARBA" id="ARBA00022801"/>
    </source>
</evidence>
<dbReference type="RefSeq" id="WP_127930773.1">
    <property type="nucleotide sequence ID" value="NZ_SAUN01000001.1"/>
</dbReference>
<dbReference type="PANTHER" id="PTHR43156">
    <property type="entry name" value="STAGE II SPORULATION PROTEIN E-RELATED"/>
    <property type="match status" value="1"/>
</dbReference>
<evidence type="ECO:0000313" key="5">
    <source>
        <dbReference type="Proteomes" id="UP000284824"/>
    </source>
</evidence>
<evidence type="ECO:0000256" key="2">
    <source>
        <dbReference type="SAM" id="Phobius"/>
    </source>
</evidence>
<feature type="transmembrane region" description="Helical" evidence="2">
    <location>
        <begin position="40"/>
        <end position="59"/>
    </location>
</feature>
<dbReference type="AlphaFoldDB" id="A0A438LX87"/>
<reference evidence="4 5" key="1">
    <citation type="submission" date="2019-01" db="EMBL/GenBank/DDBJ databases">
        <title>Sequencing the genomes of 1000 actinobacteria strains.</title>
        <authorList>
            <person name="Klenk H.-P."/>
        </authorList>
    </citation>
    <scope>NUCLEOTIDE SEQUENCE [LARGE SCALE GENOMIC DNA]</scope>
    <source>
        <strain evidence="4 5">DSM 43925</strain>
    </source>
</reference>
<name>A0A438LX87_9ACTN</name>
<dbReference type="EMBL" id="SAUN01000001">
    <property type="protein sequence ID" value="RVX38092.1"/>
    <property type="molecule type" value="Genomic_DNA"/>
</dbReference>
<dbReference type="InterPro" id="IPR001932">
    <property type="entry name" value="PPM-type_phosphatase-like_dom"/>
</dbReference>
<protein>
    <submittedName>
        <fullName evidence="4">Stage II sporulation protein E</fullName>
    </submittedName>
</protein>
<sequence>MVAAHCLTIRQTGLLAGTALVLALLLPVLGDGSEPPYGLVRALIVTLGGLLCVAIARRAERQHADLTRMTRIAERAMIPSLPAELGGVRLTTHTRSATRNARIGGDLHEAIATPAGARLIIGDVKGHGLDAAHLSAAVLSAFRRTAATAPDLACLARDLDARIGPDLGPEDFVTVLLAEFVPGAVLLVNCGHPAPIRVDSRLRVLEPPRPCPPLGLSPHPYVWRVRLQPSDRLLLFTDGFTEARDRSGTQVPFEEHLHAALTAPTLAEALRDLLDLLRPDHSTRTRPDDLTLILAQPADAPQE</sequence>
<evidence type="ECO:0000313" key="4">
    <source>
        <dbReference type="EMBL" id="RVX38092.1"/>
    </source>
</evidence>
<accession>A0A438LX87</accession>
<dbReference type="Gene3D" id="3.60.40.10">
    <property type="entry name" value="PPM-type phosphatase domain"/>
    <property type="match status" value="1"/>
</dbReference>
<evidence type="ECO:0000259" key="3">
    <source>
        <dbReference type="SMART" id="SM00331"/>
    </source>
</evidence>